<dbReference type="Proteomes" id="UP001233271">
    <property type="component" value="Chromosome 4"/>
</dbReference>
<dbReference type="EMBL" id="AP028215">
    <property type="protein sequence ID" value="BEI92086.1"/>
    <property type="molecule type" value="Genomic_DNA"/>
</dbReference>
<keyword evidence="3" id="KW-1185">Reference proteome</keyword>
<name>A0AA48QW86_9TREE</name>
<evidence type="ECO:0000313" key="3">
    <source>
        <dbReference type="Proteomes" id="UP001233271"/>
    </source>
</evidence>
<dbReference type="RefSeq" id="XP_060457351.1">
    <property type="nucleotide sequence ID" value="XM_060600793.1"/>
</dbReference>
<dbReference type="KEGG" id="ccac:CcaHIS019_0409060"/>
<proteinExistence type="predicted"/>
<feature type="compositionally biased region" description="Polar residues" evidence="1">
    <location>
        <begin position="1"/>
        <end position="11"/>
    </location>
</feature>
<sequence>MSTPHSGSTISFDPLNREGACAPSPNSHRYSDPFADEEDLQPPAPATTQDHLPMPVHIRGFKPRLQYYNYDSVSESDVSVNVQPPDRLSQQTTTMGSNLSLSGEADHPPLSPMSDVSSGTFGPRTFGRERL</sequence>
<dbReference type="GeneID" id="85495956"/>
<feature type="region of interest" description="Disordered" evidence="1">
    <location>
        <begin position="75"/>
        <end position="131"/>
    </location>
</feature>
<evidence type="ECO:0000313" key="2">
    <source>
        <dbReference type="EMBL" id="BEI92086.1"/>
    </source>
</evidence>
<dbReference type="AlphaFoldDB" id="A0AA48QW86"/>
<feature type="compositionally biased region" description="Polar residues" evidence="1">
    <location>
        <begin position="88"/>
        <end position="101"/>
    </location>
</feature>
<protein>
    <submittedName>
        <fullName evidence="2">Uncharacterized protein</fullName>
    </submittedName>
</protein>
<accession>A0AA48QW86</accession>
<feature type="region of interest" description="Disordered" evidence="1">
    <location>
        <begin position="1"/>
        <end position="55"/>
    </location>
</feature>
<organism evidence="2 3">
    <name type="scientific">Cutaneotrichosporon cavernicola</name>
    <dbReference type="NCBI Taxonomy" id="279322"/>
    <lineage>
        <taxon>Eukaryota</taxon>
        <taxon>Fungi</taxon>
        <taxon>Dikarya</taxon>
        <taxon>Basidiomycota</taxon>
        <taxon>Agaricomycotina</taxon>
        <taxon>Tremellomycetes</taxon>
        <taxon>Trichosporonales</taxon>
        <taxon>Trichosporonaceae</taxon>
        <taxon>Cutaneotrichosporon</taxon>
    </lineage>
</organism>
<reference evidence="2" key="1">
    <citation type="journal article" date="2023" name="BMC Genomics">
        <title>Chromosome-level genome assemblies of Cutaneotrichosporon spp. (Trichosporonales, Basidiomycota) reveal imbalanced evolution between nucleotide sequences and chromosome synteny.</title>
        <authorList>
            <person name="Kobayashi Y."/>
            <person name="Kayamori A."/>
            <person name="Aoki K."/>
            <person name="Shiwa Y."/>
            <person name="Matsutani M."/>
            <person name="Fujita N."/>
            <person name="Sugita T."/>
            <person name="Iwasaki W."/>
            <person name="Tanaka N."/>
            <person name="Takashima M."/>
        </authorList>
    </citation>
    <scope>NUCLEOTIDE SEQUENCE</scope>
    <source>
        <strain evidence="2">HIS019</strain>
    </source>
</reference>
<evidence type="ECO:0000256" key="1">
    <source>
        <dbReference type="SAM" id="MobiDB-lite"/>
    </source>
</evidence>
<gene>
    <name evidence="2" type="ORF">CcaverHIS019_0409060</name>
</gene>